<reference evidence="1 2" key="1">
    <citation type="submission" date="2022-12" db="EMBL/GenBank/DDBJ databases">
        <title>Two new species, Stenotrophomonas aracearum and Stenotrophomonas oahuensis, isolated from Anthurium (Araceae family) in Hawaii.</title>
        <authorList>
            <person name="Chunag S.C."/>
            <person name="Dobhal S."/>
            <person name="Alvarez A."/>
            <person name="Arif M."/>
        </authorList>
    </citation>
    <scope>NUCLEOTIDE SEQUENCE [LARGE SCALE GENOMIC DNA]</scope>
    <source>
        <strain evidence="1 2">A5586</strain>
    </source>
</reference>
<evidence type="ECO:0000313" key="2">
    <source>
        <dbReference type="Proteomes" id="UP001302072"/>
    </source>
</evidence>
<organism evidence="1 2">
    <name type="scientific">Stenotrophomonas oahuensis</name>
    <dbReference type="NCBI Taxonomy" id="3003271"/>
    <lineage>
        <taxon>Bacteria</taxon>
        <taxon>Pseudomonadati</taxon>
        <taxon>Pseudomonadota</taxon>
        <taxon>Gammaproteobacteria</taxon>
        <taxon>Lysobacterales</taxon>
        <taxon>Lysobacteraceae</taxon>
        <taxon>Stenotrophomonas</taxon>
    </lineage>
</organism>
<dbReference type="RefSeq" id="WP_252744638.1">
    <property type="nucleotide sequence ID" value="NZ_CP115541.1"/>
</dbReference>
<dbReference type="Proteomes" id="UP001302072">
    <property type="component" value="Chromosome"/>
</dbReference>
<evidence type="ECO:0000313" key="1">
    <source>
        <dbReference type="EMBL" id="WNH52460.1"/>
    </source>
</evidence>
<name>A0ABY9YPT5_9GAMM</name>
<protein>
    <submittedName>
        <fullName evidence="1">Uncharacterized protein</fullName>
    </submittedName>
</protein>
<sequence length="92" mass="10002">MEPRQVRDQLGMPAIPACRQLAVAAVNHVQQARPVDQMVGTALALVAMSEACELNPHDVVAVARNAMADAESPFTHQLQALRDYAKAELRRA</sequence>
<proteinExistence type="predicted"/>
<keyword evidence="2" id="KW-1185">Reference proteome</keyword>
<dbReference type="EMBL" id="CP115541">
    <property type="protein sequence ID" value="WNH52460.1"/>
    <property type="molecule type" value="Genomic_DNA"/>
</dbReference>
<accession>A0ABY9YPT5</accession>
<gene>
    <name evidence="1" type="ORF">PDM29_19410</name>
</gene>